<dbReference type="STRING" id="686832.A0A0C3C6E7"/>
<accession>A0A0C3C6E7</accession>
<name>A0A0C3C6E7_HEBCY</name>
<evidence type="ECO:0008006" key="3">
    <source>
        <dbReference type="Google" id="ProtNLM"/>
    </source>
</evidence>
<reference evidence="2" key="2">
    <citation type="submission" date="2015-01" db="EMBL/GenBank/DDBJ databases">
        <title>Evolutionary Origins and Diversification of the Mycorrhizal Mutualists.</title>
        <authorList>
            <consortium name="DOE Joint Genome Institute"/>
            <consortium name="Mycorrhizal Genomics Consortium"/>
            <person name="Kohler A."/>
            <person name="Kuo A."/>
            <person name="Nagy L.G."/>
            <person name="Floudas D."/>
            <person name="Copeland A."/>
            <person name="Barry K.W."/>
            <person name="Cichocki N."/>
            <person name="Veneault-Fourrey C."/>
            <person name="LaButti K."/>
            <person name="Lindquist E.A."/>
            <person name="Lipzen A."/>
            <person name="Lundell T."/>
            <person name="Morin E."/>
            <person name="Murat C."/>
            <person name="Riley R."/>
            <person name="Ohm R."/>
            <person name="Sun H."/>
            <person name="Tunlid A."/>
            <person name="Henrissat B."/>
            <person name="Grigoriev I.V."/>
            <person name="Hibbett D.S."/>
            <person name="Martin F."/>
        </authorList>
    </citation>
    <scope>NUCLEOTIDE SEQUENCE [LARGE SCALE GENOMIC DNA]</scope>
    <source>
        <strain evidence="2">h7</strain>
    </source>
</reference>
<gene>
    <name evidence="1" type="ORF">M413DRAFT_353815</name>
</gene>
<keyword evidence="2" id="KW-1185">Reference proteome</keyword>
<dbReference type="OrthoDB" id="2665493at2759"/>
<reference evidence="1 2" key="1">
    <citation type="submission" date="2014-04" db="EMBL/GenBank/DDBJ databases">
        <authorList>
            <consortium name="DOE Joint Genome Institute"/>
            <person name="Kuo A."/>
            <person name="Gay G."/>
            <person name="Dore J."/>
            <person name="Kohler A."/>
            <person name="Nagy L.G."/>
            <person name="Floudas D."/>
            <person name="Copeland A."/>
            <person name="Barry K.W."/>
            <person name="Cichocki N."/>
            <person name="Veneault-Fourrey C."/>
            <person name="LaButti K."/>
            <person name="Lindquist E.A."/>
            <person name="Lipzen A."/>
            <person name="Lundell T."/>
            <person name="Morin E."/>
            <person name="Murat C."/>
            <person name="Sun H."/>
            <person name="Tunlid A."/>
            <person name="Henrissat B."/>
            <person name="Grigoriev I.V."/>
            <person name="Hibbett D.S."/>
            <person name="Martin F."/>
            <person name="Nordberg H.P."/>
            <person name="Cantor M.N."/>
            <person name="Hua S.X."/>
        </authorList>
    </citation>
    <scope>NUCLEOTIDE SEQUENCE [LARGE SCALE GENOMIC DNA]</scope>
    <source>
        <strain evidence="2">h7</strain>
    </source>
</reference>
<organism evidence="1 2">
    <name type="scientific">Hebeloma cylindrosporum</name>
    <dbReference type="NCBI Taxonomy" id="76867"/>
    <lineage>
        <taxon>Eukaryota</taxon>
        <taxon>Fungi</taxon>
        <taxon>Dikarya</taxon>
        <taxon>Basidiomycota</taxon>
        <taxon>Agaricomycotina</taxon>
        <taxon>Agaricomycetes</taxon>
        <taxon>Agaricomycetidae</taxon>
        <taxon>Agaricales</taxon>
        <taxon>Agaricineae</taxon>
        <taxon>Hymenogastraceae</taxon>
        <taxon>Hebeloma</taxon>
    </lineage>
</organism>
<protein>
    <recommendedName>
        <fullName evidence="3">BTB domain-containing protein</fullName>
    </recommendedName>
</protein>
<proteinExistence type="predicted"/>
<evidence type="ECO:0000313" key="2">
    <source>
        <dbReference type="Proteomes" id="UP000053424"/>
    </source>
</evidence>
<sequence length="301" mass="35333">MFSLPQTQHDIPSPSGLHIVPVAEDSKALRILILHCYPLDLQDEENDVIDIARAIVAARKYVMDIAEKRMEKILFSKALSLVEDRPLHIYALACRYGFEELGRAAVRRTLEIRPYRLSPSPELKHISGMDMYQLNQCRHRCAHALWDWYFGTKHAFEDQGSYGEPIEVPYVWFDERPHNWIKEHNKEEHTCTFEWTRVLRQDDWSSYISPDLDEDNYIIYATSWWTTYFVQLMKAIEVCPTRRTVFKFSDQAYYDALAASSSCTFCRLDAARHLDYFKEDFAKKLDEIVTQAVGELEFQTP</sequence>
<dbReference type="Proteomes" id="UP000053424">
    <property type="component" value="Unassembled WGS sequence"/>
</dbReference>
<evidence type="ECO:0000313" key="1">
    <source>
        <dbReference type="EMBL" id="KIM44460.1"/>
    </source>
</evidence>
<dbReference type="EMBL" id="KN831773">
    <property type="protein sequence ID" value="KIM44460.1"/>
    <property type="molecule type" value="Genomic_DNA"/>
</dbReference>
<dbReference type="AlphaFoldDB" id="A0A0C3C6E7"/>
<dbReference type="HOGENOM" id="CLU_924555_0_0_1"/>